<feature type="transmembrane region" description="Helical" evidence="12">
    <location>
        <begin position="7"/>
        <end position="27"/>
    </location>
</feature>
<dbReference type="Pfam" id="PF00520">
    <property type="entry name" value="Ion_trans"/>
    <property type="match status" value="1"/>
</dbReference>
<evidence type="ECO:0000259" key="13">
    <source>
        <dbReference type="Pfam" id="PF00520"/>
    </source>
</evidence>
<dbReference type="AlphaFoldDB" id="A0AAN4VZA4"/>
<protein>
    <recommendedName>
        <fullName evidence="13">Ion transport domain-containing protein</fullName>
    </recommendedName>
</protein>
<name>A0AAN4VZA4_9BACT</name>
<keyword evidence="9" id="KW-0325">Glycoprotein</keyword>
<dbReference type="PANTHER" id="PTHR45628:SF7">
    <property type="entry name" value="VOLTAGE-DEPENDENT CALCIUM CHANNEL TYPE A SUBUNIT ALPHA-1"/>
    <property type="match status" value="1"/>
</dbReference>
<comment type="subcellular location">
    <subcellularLocation>
        <location evidence="1">Membrane</location>
        <topology evidence="1">Multi-pass membrane protein</topology>
    </subcellularLocation>
</comment>
<dbReference type="PANTHER" id="PTHR45628">
    <property type="entry name" value="VOLTAGE-DEPENDENT CALCIUM CHANNEL TYPE A SUBUNIT ALPHA-1"/>
    <property type="match status" value="1"/>
</dbReference>
<evidence type="ECO:0000256" key="11">
    <source>
        <dbReference type="SAM" id="Coils"/>
    </source>
</evidence>
<comment type="caution">
    <text evidence="14">The sequence shown here is derived from an EMBL/GenBank/DDBJ whole genome shotgun (WGS) entry which is preliminary data.</text>
</comment>
<sequence>MNIQKRLFFSEEAIMLVILLNAITIFLQGFHLESNLLHRLSDLDNILTLYFIAEAVYKVKLLGSRQYFRDGWNRFDFLLILLATPSLLFWFSPNTNAGLDFLLIFRTARALKFIRFFRFIPGIQVLTSGIKRALKASVLVIMAFFIYNFIVAVLSCYMFAELSPEHFGNPLSSLYSVFKVFTIEGWYEIPESMMEAATPWQEVGIKSFFVIILLTGGIFGLSLVNSIFVDAMVMDNNDELEKKVDALNLKVDQLLEQLKKEEELV</sequence>
<feature type="coiled-coil region" evidence="11">
    <location>
        <begin position="237"/>
        <end position="264"/>
    </location>
</feature>
<dbReference type="InterPro" id="IPR050599">
    <property type="entry name" value="VDCC_alpha-1_subunit"/>
</dbReference>
<evidence type="ECO:0000256" key="1">
    <source>
        <dbReference type="ARBA" id="ARBA00004141"/>
    </source>
</evidence>
<evidence type="ECO:0000256" key="2">
    <source>
        <dbReference type="ARBA" id="ARBA00022448"/>
    </source>
</evidence>
<evidence type="ECO:0000256" key="8">
    <source>
        <dbReference type="ARBA" id="ARBA00023136"/>
    </source>
</evidence>
<evidence type="ECO:0000256" key="3">
    <source>
        <dbReference type="ARBA" id="ARBA00022692"/>
    </source>
</evidence>
<organism evidence="14 15">
    <name type="scientific">Persicobacter diffluens</name>
    <dbReference type="NCBI Taxonomy" id="981"/>
    <lineage>
        <taxon>Bacteria</taxon>
        <taxon>Pseudomonadati</taxon>
        <taxon>Bacteroidota</taxon>
        <taxon>Cytophagia</taxon>
        <taxon>Cytophagales</taxon>
        <taxon>Persicobacteraceae</taxon>
        <taxon>Persicobacter</taxon>
    </lineage>
</organism>
<dbReference type="RefSeq" id="WP_338237001.1">
    <property type="nucleotide sequence ID" value="NZ_BQKE01000001.1"/>
</dbReference>
<dbReference type="GO" id="GO:0005891">
    <property type="term" value="C:voltage-gated calcium channel complex"/>
    <property type="evidence" value="ECO:0007669"/>
    <property type="project" value="TreeGrafter"/>
</dbReference>
<dbReference type="Gene3D" id="1.20.120.350">
    <property type="entry name" value="Voltage-gated potassium channels. Chain C"/>
    <property type="match status" value="1"/>
</dbReference>
<dbReference type="Gene3D" id="1.10.287.70">
    <property type="match status" value="1"/>
</dbReference>
<evidence type="ECO:0000313" key="14">
    <source>
        <dbReference type="EMBL" id="GJM61457.1"/>
    </source>
</evidence>
<evidence type="ECO:0000256" key="4">
    <source>
        <dbReference type="ARBA" id="ARBA00022837"/>
    </source>
</evidence>
<keyword evidence="2" id="KW-0813">Transport</keyword>
<keyword evidence="4" id="KW-0106">Calcium</keyword>
<keyword evidence="8 12" id="KW-0472">Membrane</keyword>
<reference evidence="14 15" key="1">
    <citation type="submission" date="2021-12" db="EMBL/GenBank/DDBJ databases">
        <title>Genome sequencing of bacteria with rrn-lacking chromosome and rrn-plasmid.</title>
        <authorList>
            <person name="Anda M."/>
            <person name="Iwasaki W."/>
        </authorList>
    </citation>
    <scope>NUCLEOTIDE SEQUENCE [LARGE SCALE GENOMIC DNA]</scope>
    <source>
        <strain evidence="14 15">NBRC 15940</strain>
    </source>
</reference>
<keyword evidence="15" id="KW-1185">Reference proteome</keyword>
<feature type="transmembrane region" description="Helical" evidence="12">
    <location>
        <begin position="138"/>
        <end position="160"/>
    </location>
</feature>
<accession>A0AAN4VZA4</accession>
<proteinExistence type="predicted"/>
<dbReference type="Proteomes" id="UP001310022">
    <property type="component" value="Unassembled WGS sequence"/>
</dbReference>
<evidence type="ECO:0000313" key="15">
    <source>
        <dbReference type="Proteomes" id="UP001310022"/>
    </source>
</evidence>
<evidence type="ECO:0000256" key="5">
    <source>
        <dbReference type="ARBA" id="ARBA00022882"/>
    </source>
</evidence>
<feature type="transmembrane region" description="Helical" evidence="12">
    <location>
        <begin position="75"/>
        <end position="92"/>
    </location>
</feature>
<keyword evidence="3 12" id="KW-0812">Transmembrane</keyword>
<dbReference type="EMBL" id="BQKE01000001">
    <property type="protein sequence ID" value="GJM61457.1"/>
    <property type="molecule type" value="Genomic_DNA"/>
</dbReference>
<keyword evidence="7" id="KW-0406">Ion transport</keyword>
<evidence type="ECO:0000256" key="12">
    <source>
        <dbReference type="SAM" id="Phobius"/>
    </source>
</evidence>
<evidence type="ECO:0000256" key="9">
    <source>
        <dbReference type="ARBA" id="ARBA00023180"/>
    </source>
</evidence>
<gene>
    <name evidence="14" type="ORF">PEDI_20090</name>
</gene>
<feature type="domain" description="Ion transport" evidence="13">
    <location>
        <begin position="13"/>
        <end position="233"/>
    </location>
</feature>
<dbReference type="GO" id="GO:0098703">
    <property type="term" value="P:calcium ion import across plasma membrane"/>
    <property type="evidence" value="ECO:0007669"/>
    <property type="project" value="TreeGrafter"/>
</dbReference>
<evidence type="ECO:0000256" key="6">
    <source>
        <dbReference type="ARBA" id="ARBA00022989"/>
    </source>
</evidence>
<keyword evidence="5" id="KW-0851">Voltage-gated channel</keyword>
<keyword evidence="10" id="KW-0407">Ion channel</keyword>
<evidence type="ECO:0000256" key="7">
    <source>
        <dbReference type="ARBA" id="ARBA00023065"/>
    </source>
</evidence>
<dbReference type="GO" id="GO:0008331">
    <property type="term" value="F:high voltage-gated calcium channel activity"/>
    <property type="evidence" value="ECO:0007669"/>
    <property type="project" value="TreeGrafter"/>
</dbReference>
<keyword evidence="6 12" id="KW-1133">Transmembrane helix</keyword>
<dbReference type="InterPro" id="IPR005821">
    <property type="entry name" value="Ion_trans_dom"/>
</dbReference>
<keyword evidence="11" id="KW-0175">Coiled coil</keyword>
<evidence type="ECO:0000256" key="10">
    <source>
        <dbReference type="ARBA" id="ARBA00023303"/>
    </source>
</evidence>
<dbReference type="SUPFAM" id="SSF81324">
    <property type="entry name" value="Voltage-gated potassium channels"/>
    <property type="match status" value="1"/>
</dbReference>
<feature type="transmembrane region" description="Helical" evidence="12">
    <location>
        <begin position="208"/>
        <end position="233"/>
    </location>
</feature>
<dbReference type="InterPro" id="IPR027359">
    <property type="entry name" value="Volt_channel_dom_sf"/>
</dbReference>